<evidence type="ECO:0000256" key="1">
    <source>
        <dbReference type="SAM" id="MobiDB-lite"/>
    </source>
</evidence>
<feature type="compositionally biased region" description="Polar residues" evidence="1">
    <location>
        <begin position="461"/>
        <end position="474"/>
    </location>
</feature>
<keyword evidence="3" id="KW-1185">Reference proteome</keyword>
<sequence length="474" mass="51993">MSESLSENRDLACVHFALHGAVGTDGKQTLAMRTSKENSDMRRPDEVGDVIAVSQANVKSIVLNVCQGAKSARDFIGGAGYVIGWKTDVVDSAAVQFSEQYYRSIKDGDSVEVAYFHAITNMQKIYDWQFDLDPSSKADRKKLREKRDEMKRTTLKIAGVPAVFRKGADGEEKVVEVLEPTPEVEEKVEQKRRSTYGDKLDVIIAKIDFTRENIKEEVKEQGDRVVSSIENSTSKILKSVFECSEFDVPTTFVILPYKIEAGDEKSAGGGPKLAGNSLDKAGTWISKLTDVINVVDNDVSKVRASAASRIQEMFSAFQSEEMYMYLVDEEMGELAVGAGYPIVIKAASPKAKEFVPLMSVGLKALCVTNKVAGLAKCLGLPAPTLMTKELHGLADNFITKINEKSSVAGFDCLQSAVDEGFSESLEGTKGNDAEQKRLRGSKLREFKRFLEENDSKKGSTDPESGFTTKQGPHT</sequence>
<accession>A0A9W7C4F0</accession>
<feature type="region of interest" description="Disordered" evidence="1">
    <location>
        <begin position="449"/>
        <end position="474"/>
    </location>
</feature>
<proteinExistence type="predicted"/>
<evidence type="ECO:0000313" key="2">
    <source>
        <dbReference type="EMBL" id="GMI02645.1"/>
    </source>
</evidence>
<protein>
    <recommendedName>
        <fullName evidence="4">CHAT domain-containing protein</fullName>
    </recommendedName>
</protein>
<dbReference type="Proteomes" id="UP001165085">
    <property type="component" value="Unassembled WGS sequence"/>
</dbReference>
<dbReference type="OrthoDB" id="206385at2759"/>
<dbReference type="EMBL" id="BRXY01000623">
    <property type="protein sequence ID" value="GMI02645.1"/>
    <property type="molecule type" value="Genomic_DNA"/>
</dbReference>
<comment type="caution">
    <text evidence="2">The sequence shown here is derived from an EMBL/GenBank/DDBJ whole genome shotgun (WGS) entry which is preliminary data.</text>
</comment>
<feature type="compositionally biased region" description="Basic and acidic residues" evidence="1">
    <location>
        <begin position="449"/>
        <end position="460"/>
    </location>
</feature>
<name>A0A9W7C4F0_9STRA</name>
<reference evidence="3" key="1">
    <citation type="journal article" date="2023" name="Commun. Biol.">
        <title>Genome analysis of Parmales, the sister group of diatoms, reveals the evolutionary specialization of diatoms from phago-mixotrophs to photoautotrophs.</title>
        <authorList>
            <person name="Ban H."/>
            <person name="Sato S."/>
            <person name="Yoshikawa S."/>
            <person name="Yamada K."/>
            <person name="Nakamura Y."/>
            <person name="Ichinomiya M."/>
            <person name="Sato N."/>
            <person name="Blanc-Mathieu R."/>
            <person name="Endo H."/>
            <person name="Kuwata A."/>
            <person name="Ogata H."/>
        </authorList>
    </citation>
    <scope>NUCLEOTIDE SEQUENCE [LARGE SCALE GENOMIC DNA]</scope>
    <source>
        <strain evidence="3">NIES 3701</strain>
    </source>
</reference>
<evidence type="ECO:0008006" key="4">
    <source>
        <dbReference type="Google" id="ProtNLM"/>
    </source>
</evidence>
<evidence type="ECO:0000313" key="3">
    <source>
        <dbReference type="Proteomes" id="UP001165085"/>
    </source>
</evidence>
<gene>
    <name evidence="2" type="ORF">TrST_g8255</name>
</gene>
<dbReference type="AlphaFoldDB" id="A0A9W7C4F0"/>
<organism evidence="2 3">
    <name type="scientific">Triparma strigata</name>
    <dbReference type="NCBI Taxonomy" id="1606541"/>
    <lineage>
        <taxon>Eukaryota</taxon>
        <taxon>Sar</taxon>
        <taxon>Stramenopiles</taxon>
        <taxon>Ochrophyta</taxon>
        <taxon>Bolidophyceae</taxon>
        <taxon>Parmales</taxon>
        <taxon>Triparmaceae</taxon>
        <taxon>Triparma</taxon>
    </lineage>
</organism>